<comment type="function">
    <text evidence="1">Iron-sulfur subunit of the cytochrome bc1 complex, an essential component of the respiratory electron transport chain required for ATP synthesis. The bc1 complex catalyzes the oxidation of menaquinol and the reduction of cytochrome c in the respiratory chain. The bc1 complex operates through a Q-cycle mechanism that couples electron transfer to generation of the proton gradient that drives ATP synthesis.</text>
</comment>
<keyword evidence="7" id="KW-1015">Disulfide bond</keyword>
<dbReference type="PROSITE" id="PS51296">
    <property type="entry name" value="RIESKE"/>
    <property type="match status" value="1"/>
</dbReference>
<dbReference type="PANTHER" id="PTHR10134">
    <property type="entry name" value="CYTOCHROME B-C1 COMPLEX SUBUNIT RIESKE, MITOCHONDRIAL"/>
    <property type="match status" value="1"/>
</dbReference>
<gene>
    <name evidence="12" type="ORF">FDA94_30885</name>
</gene>
<evidence type="ECO:0000256" key="1">
    <source>
        <dbReference type="ARBA" id="ARBA00002494"/>
    </source>
</evidence>
<evidence type="ECO:0000256" key="6">
    <source>
        <dbReference type="ARBA" id="ARBA00023014"/>
    </source>
</evidence>
<protein>
    <recommendedName>
        <fullName evidence="2">Cytochrome bc1 complex Rieske iron-sulfur subunit</fullName>
    </recommendedName>
    <alternativeName>
        <fullName evidence="8">Cytochrome bc1 reductase complex subunit QcrA</fullName>
    </alternativeName>
</protein>
<dbReference type="OrthoDB" id="25106at2"/>
<dbReference type="RefSeq" id="WP_137250589.1">
    <property type="nucleotide sequence ID" value="NZ_SZQA01000037.1"/>
</dbReference>
<comment type="caution">
    <text evidence="12">The sequence shown here is derived from an EMBL/GenBank/DDBJ whole genome shotgun (WGS) entry which is preliminary data.</text>
</comment>
<evidence type="ECO:0000259" key="11">
    <source>
        <dbReference type="PROSITE" id="PS51296"/>
    </source>
</evidence>
<dbReference type="CDD" id="cd03467">
    <property type="entry name" value="Rieske"/>
    <property type="match status" value="1"/>
</dbReference>
<keyword evidence="4" id="KW-0479">Metal-binding</keyword>
<reference evidence="12 13" key="1">
    <citation type="submission" date="2019-04" db="EMBL/GenBank/DDBJ databases">
        <title>Herbidospora sp. NEAU-GS14.nov., a novel actinomycete isolated from soil.</title>
        <authorList>
            <person name="Han L."/>
        </authorList>
    </citation>
    <scope>NUCLEOTIDE SEQUENCE [LARGE SCALE GENOMIC DNA]</scope>
    <source>
        <strain evidence="12 13">NEAU-GS14</strain>
    </source>
</reference>
<dbReference type="Gene3D" id="2.102.10.10">
    <property type="entry name" value="Rieske [2Fe-2S] iron-sulphur domain"/>
    <property type="match status" value="1"/>
</dbReference>
<accession>A0A4U3M5S7</accession>
<dbReference type="GO" id="GO:0016020">
    <property type="term" value="C:membrane"/>
    <property type="evidence" value="ECO:0007669"/>
    <property type="project" value="InterPro"/>
</dbReference>
<dbReference type="AlphaFoldDB" id="A0A4U3M5S7"/>
<evidence type="ECO:0000256" key="8">
    <source>
        <dbReference type="ARBA" id="ARBA00029586"/>
    </source>
</evidence>
<comment type="cofactor">
    <cofactor evidence="9">
        <name>[2Fe-2S] cluster</name>
        <dbReference type="ChEBI" id="CHEBI:190135"/>
    </cofactor>
</comment>
<dbReference type="InterPro" id="IPR014349">
    <property type="entry name" value="Rieske_Fe-S_prot"/>
</dbReference>
<dbReference type="FunFam" id="2.102.10.10:FF:000016">
    <property type="entry name" value="Nitrite reductase/ring-hydroxylating ferredoxin subunit"/>
    <property type="match status" value="1"/>
</dbReference>
<evidence type="ECO:0000256" key="4">
    <source>
        <dbReference type="ARBA" id="ARBA00022723"/>
    </source>
</evidence>
<evidence type="ECO:0000256" key="9">
    <source>
        <dbReference type="ARBA" id="ARBA00034078"/>
    </source>
</evidence>
<dbReference type="Pfam" id="PF00355">
    <property type="entry name" value="Rieske"/>
    <property type="match status" value="1"/>
</dbReference>
<keyword evidence="6" id="KW-0411">Iron-sulfur</keyword>
<dbReference type="EMBL" id="SZQA01000037">
    <property type="protein sequence ID" value="TKK84121.1"/>
    <property type="molecule type" value="Genomic_DNA"/>
</dbReference>
<proteinExistence type="predicted"/>
<evidence type="ECO:0000313" key="13">
    <source>
        <dbReference type="Proteomes" id="UP000308705"/>
    </source>
</evidence>
<sequence>MNVNGTSEQEQVTSALTRRGLVFAVGGAGLAAALTACTGYSSGTATSAEPPGSVPADQAKPAWGDNPPPAGDTESEAPPADQPEEEPADPPAEEEPPAQAANAFAKTADIPEGGGKIFEAEKVVITQPTPGNFKCFTAVCTHAGCTVASISGGTINCPCHGSKFKIADGSVAGGPAPSPLEEKQITVNGDSIVLA</sequence>
<feature type="region of interest" description="Disordered" evidence="10">
    <location>
        <begin position="40"/>
        <end position="100"/>
    </location>
</feature>
<dbReference type="InterPro" id="IPR036922">
    <property type="entry name" value="Rieske_2Fe-2S_sf"/>
</dbReference>
<evidence type="ECO:0000256" key="7">
    <source>
        <dbReference type="ARBA" id="ARBA00023157"/>
    </source>
</evidence>
<evidence type="ECO:0000256" key="5">
    <source>
        <dbReference type="ARBA" id="ARBA00023004"/>
    </source>
</evidence>
<dbReference type="GO" id="GO:0004497">
    <property type="term" value="F:monooxygenase activity"/>
    <property type="evidence" value="ECO:0007669"/>
    <property type="project" value="UniProtKB-ARBA"/>
</dbReference>
<feature type="compositionally biased region" description="Acidic residues" evidence="10">
    <location>
        <begin position="82"/>
        <end position="96"/>
    </location>
</feature>
<feature type="domain" description="Rieske" evidence="11">
    <location>
        <begin position="102"/>
        <end position="194"/>
    </location>
</feature>
<dbReference type="PRINTS" id="PR00162">
    <property type="entry name" value="RIESKE"/>
</dbReference>
<name>A0A4U3M5S7_9ACTN</name>
<dbReference type="InterPro" id="IPR005805">
    <property type="entry name" value="Rieske_Fe-S_prot_C"/>
</dbReference>
<keyword evidence="3" id="KW-0001">2Fe-2S</keyword>
<dbReference type="GO" id="GO:0046872">
    <property type="term" value="F:metal ion binding"/>
    <property type="evidence" value="ECO:0007669"/>
    <property type="project" value="UniProtKB-KW"/>
</dbReference>
<dbReference type="SUPFAM" id="SSF50022">
    <property type="entry name" value="ISP domain"/>
    <property type="match status" value="1"/>
</dbReference>
<dbReference type="PROSITE" id="PS51318">
    <property type="entry name" value="TAT"/>
    <property type="match status" value="1"/>
</dbReference>
<keyword evidence="5" id="KW-0408">Iron</keyword>
<organism evidence="12 13">
    <name type="scientific">Herbidospora galbida</name>
    <dbReference type="NCBI Taxonomy" id="2575442"/>
    <lineage>
        <taxon>Bacteria</taxon>
        <taxon>Bacillati</taxon>
        <taxon>Actinomycetota</taxon>
        <taxon>Actinomycetes</taxon>
        <taxon>Streptosporangiales</taxon>
        <taxon>Streptosporangiaceae</taxon>
        <taxon>Herbidospora</taxon>
    </lineage>
</organism>
<dbReference type="InterPro" id="IPR006311">
    <property type="entry name" value="TAT_signal"/>
</dbReference>
<evidence type="ECO:0000256" key="3">
    <source>
        <dbReference type="ARBA" id="ARBA00022714"/>
    </source>
</evidence>
<evidence type="ECO:0000256" key="2">
    <source>
        <dbReference type="ARBA" id="ARBA00015816"/>
    </source>
</evidence>
<keyword evidence="13" id="KW-1185">Reference proteome</keyword>
<dbReference type="GO" id="GO:0051537">
    <property type="term" value="F:2 iron, 2 sulfur cluster binding"/>
    <property type="evidence" value="ECO:0007669"/>
    <property type="project" value="UniProtKB-KW"/>
</dbReference>
<dbReference type="Proteomes" id="UP000308705">
    <property type="component" value="Unassembled WGS sequence"/>
</dbReference>
<dbReference type="InterPro" id="IPR017941">
    <property type="entry name" value="Rieske_2Fe-2S"/>
</dbReference>
<evidence type="ECO:0000256" key="10">
    <source>
        <dbReference type="SAM" id="MobiDB-lite"/>
    </source>
</evidence>
<dbReference type="GO" id="GO:0016705">
    <property type="term" value="F:oxidoreductase activity, acting on paired donors, with incorporation or reduction of molecular oxygen"/>
    <property type="evidence" value="ECO:0007669"/>
    <property type="project" value="UniProtKB-ARBA"/>
</dbReference>
<evidence type="ECO:0000313" key="12">
    <source>
        <dbReference type="EMBL" id="TKK84121.1"/>
    </source>
</evidence>